<evidence type="ECO:0000313" key="7">
    <source>
        <dbReference type="Proteomes" id="UP001500665"/>
    </source>
</evidence>
<dbReference type="PANTHER" id="PTHR43649:SF31">
    <property type="entry name" value="SN-GLYCEROL-3-PHOSPHATE-BINDING PERIPLASMIC PROTEIN UGPB"/>
    <property type="match status" value="1"/>
</dbReference>
<keyword evidence="3" id="KW-0813">Transport</keyword>
<dbReference type="Gene3D" id="3.40.190.10">
    <property type="entry name" value="Periplasmic binding protein-like II"/>
    <property type="match status" value="2"/>
</dbReference>
<dbReference type="RefSeq" id="WP_344245637.1">
    <property type="nucleotide sequence ID" value="NZ_BAAAHH010000039.1"/>
</dbReference>
<dbReference type="Pfam" id="PF01547">
    <property type="entry name" value="SBP_bac_1"/>
    <property type="match status" value="1"/>
</dbReference>
<accession>A0ABN1RVZ0</accession>
<dbReference type="PANTHER" id="PTHR43649">
    <property type="entry name" value="ARABINOSE-BINDING PROTEIN-RELATED"/>
    <property type="match status" value="1"/>
</dbReference>
<evidence type="ECO:0000256" key="1">
    <source>
        <dbReference type="ARBA" id="ARBA00004196"/>
    </source>
</evidence>
<comment type="caution">
    <text evidence="6">The sequence shown here is derived from an EMBL/GenBank/DDBJ whole genome shotgun (WGS) entry which is preliminary data.</text>
</comment>
<feature type="compositionally biased region" description="Basic and acidic residues" evidence="5">
    <location>
        <begin position="44"/>
        <end position="57"/>
    </location>
</feature>
<dbReference type="InterPro" id="IPR022386">
    <property type="entry name" value="Chitin_NgcE"/>
</dbReference>
<dbReference type="InterPro" id="IPR006311">
    <property type="entry name" value="TAT_signal"/>
</dbReference>
<organism evidence="6 7">
    <name type="scientific">Actinocorallia libanotica</name>
    <dbReference type="NCBI Taxonomy" id="46162"/>
    <lineage>
        <taxon>Bacteria</taxon>
        <taxon>Bacillati</taxon>
        <taxon>Actinomycetota</taxon>
        <taxon>Actinomycetes</taxon>
        <taxon>Streptosporangiales</taxon>
        <taxon>Thermomonosporaceae</taxon>
        <taxon>Actinocorallia</taxon>
    </lineage>
</organism>
<comment type="similarity">
    <text evidence="2">Belongs to the bacterial solute-binding protein 1 family.</text>
</comment>
<proteinExistence type="inferred from homology"/>
<feature type="region of interest" description="Disordered" evidence="5">
    <location>
        <begin position="40"/>
        <end position="60"/>
    </location>
</feature>
<keyword evidence="4" id="KW-0732">Signal</keyword>
<sequence>MAQQDPRETAGMDRRDILKRLGLAAAAVPGLSLLSACATGGGDGETKENDVSGEDAKNPFGVDGSKPLSVVIFKGGLGDDYATQVHEPMYVKVFPSAKMNHEGIVEINKTLQPRFSSGSEIPDVVANAGSDLMDTGALAEAGHLQDLTALWDAPSLDDPKKKVRETVLTSAPATGEVLGKPLLLPYVSSTYGLWYDSELFAANNWTPPKTFEEFKTLAEQIKAKGITPFAYAGKNASYYAYWMILISAGKIGGNQVLIDIDNLEDGAWQNDAVKQAAAAWAEINTKYSDKSFEGLIHTEVQTEQNKGKIAFYPSGSWLENEQAKSTPASFKYAIAPTPSVTAADKMPYEALRVAAGEFYFVSAKGTNPQGGLEYFRLMLSKEGAKGFTEKSGSLTIVKDATEGLSMSPGLTSVAAAQKAAGDNIVTNSLFENWYKALETELRRQTNNLMFGRIDAQKFCDEMQKAADKAKKDAGADIQKRTV</sequence>
<gene>
    <name evidence="6" type="primary">ngcE</name>
    <name evidence="6" type="ORF">GCM10009550_66460</name>
</gene>
<evidence type="ECO:0000256" key="4">
    <source>
        <dbReference type="ARBA" id="ARBA00022729"/>
    </source>
</evidence>
<evidence type="ECO:0000313" key="6">
    <source>
        <dbReference type="EMBL" id="GAA0965694.1"/>
    </source>
</evidence>
<dbReference type="PROSITE" id="PS51318">
    <property type="entry name" value="TAT"/>
    <property type="match status" value="1"/>
</dbReference>
<reference evidence="6 7" key="1">
    <citation type="journal article" date="2019" name="Int. J. Syst. Evol. Microbiol.">
        <title>The Global Catalogue of Microorganisms (GCM) 10K type strain sequencing project: providing services to taxonomists for standard genome sequencing and annotation.</title>
        <authorList>
            <consortium name="The Broad Institute Genomics Platform"/>
            <consortium name="The Broad Institute Genome Sequencing Center for Infectious Disease"/>
            <person name="Wu L."/>
            <person name="Ma J."/>
        </authorList>
    </citation>
    <scope>NUCLEOTIDE SEQUENCE [LARGE SCALE GENOMIC DNA]</scope>
    <source>
        <strain evidence="6 7">JCM 10696</strain>
    </source>
</reference>
<dbReference type="Proteomes" id="UP001500665">
    <property type="component" value="Unassembled WGS sequence"/>
</dbReference>
<dbReference type="NCBIfam" id="TIGR03851">
    <property type="entry name" value="chitin_NgcE"/>
    <property type="match status" value="1"/>
</dbReference>
<dbReference type="EMBL" id="BAAAHH010000039">
    <property type="protein sequence ID" value="GAA0965694.1"/>
    <property type="molecule type" value="Genomic_DNA"/>
</dbReference>
<keyword evidence="7" id="KW-1185">Reference proteome</keyword>
<dbReference type="InterPro" id="IPR050490">
    <property type="entry name" value="Bact_solute-bd_prot1"/>
</dbReference>
<evidence type="ECO:0000256" key="3">
    <source>
        <dbReference type="ARBA" id="ARBA00022448"/>
    </source>
</evidence>
<name>A0ABN1RVZ0_9ACTN</name>
<dbReference type="SUPFAM" id="SSF53850">
    <property type="entry name" value="Periplasmic binding protein-like II"/>
    <property type="match status" value="1"/>
</dbReference>
<protein>
    <submittedName>
        <fullName evidence="6">N-acetylglucosamine/diacetylchitobiose ABC transporter substrate-binding protein</fullName>
    </submittedName>
</protein>
<evidence type="ECO:0000256" key="2">
    <source>
        <dbReference type="ARBA" id="ARBA00008520"/>
    </source>
</evidence>
<evidence type="ECO:0000256" key="5">
    <source>
        <dbReference type="SAM" id="MobiDB-lite"/>
    </source>
</evidence>
<dbReference type="InterPro" id="IPR006059">
    <property type="entry name" value="SBP"/>
</dbReference>
<comment type="subcellular location">
    <subcellularLocation>
        <location evidence="1">Cell envelope</location>
    </subcellularLocation>
</comment>